<reference evidence="1" key="1">
    <citation type="submission" date="2018-02" db="EMBL/GenBank/DDBJ databases">
        <title>The genomes of Aspergillus section Nigri reveals drivers in fungal speciation.</title>
        <authorList>
            <consortium name="DOE Joint Genome Institute"/>
            <person name="Vesth T.C."/>
            <person name="Nybo J."/>
            <person name="Theobald S."/>
            <person name="Brandl J."/>
            <person name="Frisvad J.C."/>
            <person name="Nielsen K.F."/>
            <person name="Lyhne E.K."/>
            <person name="Kogle M.E."/>
            <person name="Kuo A."/>
            <person name="Riley R."/>
            <person name="Clum A."/>
            <person name="Nolan M."/>
            <person name="Lipzen A."/>
            <person name="Salamov A."/>
            <person name="Henrissat B."/>
            <person name="Wiebenga A."/>
            <person name="De vries R.P."/>
            <person name="Grigoriev I.V."/>
            <person name="Mortensen U.H."/>
            <person name="Andersen M.R."/>
            <person name="Baker S.E."/>
        </authorList>
    </citation>
    <scope>NUCLEOTIDE SEQUENCE</scope>
    <source>
        <strain evidence="1">CBS 121060</strain>
    </source>
</reference>
<dbReference type="Proteomes" id="UP000249661">
    <property type="component" value="Unassembled WGS sequence"/>
</dbReference>
<protein>
    <submittedName>
        <fullName evidence="1">Uncharacterized protein</fullName>
    </submittedName>
</protein>
<name>A0ACD1HEG3_9EURO</name>
<sequence>MGHLLRKWIQEGTAGRRSKRPPSTPSPPLPSPPPRATADRQASRLSWTQIDGTNEKVSTDRLALKAVPGLGVLSLAPPPSFPPRPSHADLAVCRQPFSFHSLHIKDLAYFLPPSILTRLGITTIASHLKEMERKKTFKDAKVCGRGRKRKWI</sequence>
<accession>A0ACD1HEG3</accession>
<evidence type="ECO:0000313" key="2">
    <source>
        <dbReference type="Proteomes" id="UP000249661"/>
    </source>
</evidence>
<evidence type="ECO:0000313" key="1">
    <source>
        <dbReference type="EMBL" id="RAH71800.1"/>
    </source>
</evidence>
<organism evidence="1 2">
    <name type="scientific">Aspergillus aculeatinus CBS 121060</name>
    <dbReference type="NCBI Taxonomy" id="1448322"/>
    <lineage>
        <taxon>Eukaryota</taxon>
        <taxon>Fungi</taxon>
        <taxon>Dikarya</taxon>
        <taxon>Ascomycota</taxon>
        <taxon>Pezizomycotina</taxon>
        <taxon>Eurotiomycetes</taxon>
        <taxon>Eurotiomycetidae</taxon>
        <taxon>Eurotiales</taxon>
        <taxon>Aspergillaceae</taxon>
        <taxon>Aspergillus</taxon>
        <taxon>Aspergillus subgen. Circumdati</taxon>
    </lineage>
</organism>
<proteinExistence type="predicted"/>
<dbReference type="EMBL" id="KZ824947">
    <property type="protein sequence ID" value="RAH71800.1"/>
    <property type="molecule type" value="Genomic_DNA"/>
</dbReference>
<gene>
    <name evidence="1" type="ORF">BO66DRAFT_48954</name>
</gene>
<keyword evidence="2" id="KW-1185">Reference proteome</keyword>